<evidence type="ECO:0000313" key="3">
    <source>
        <dbReference type="Proteomes" id="UP000287651"/>
    </source>
</evidence>
<protein>
    <submittedName>
        <fullName evidence="2">Uncharacterized protein</fullName>
    </submittedName>
</protein>
<evidence type="ECO:0000256" key="1">
    <source>
        <dbReference type="SAM" id="MobiDB-lite"/>
    </source>
</evidence>
<reference evidence="2 3" key="1">
    <citation type="journal article" date="2014" name="Agronomy (Basel)">
        <title>A Draft Genome Sequence for Ensete ventricosum, the Drought-Tolerant Tree Against Hunger.</title>
        <authorList>
            <person name="Harrison J."/>
            <person name="Moore K.A."/>
            <person name="Paszkiewicz K."/>
            <person name="Jones T."/>
            <person name="Grant M."/>
            <person name="Ambacheew D."/>
            <person name="Muzemil S."/>
            <person name="Studholme D.J."/>
        </authorList>
    </citation>
    <scope>NUCLEOTIDE SEQUENCE [LARGE SCALE GENOMIC DNA]</scope>
</reference>
<name>A0A444CXL2_ENSVE</name>
<evidence type="ECO:0000313" key="2">
    <source>
        <dbReference type="EMBL" id="RRT76899.1"/>
    </source>
</evidence>
<feature type="compositionally biased region" description="Basic residues" evidence="1">
    <location>
        <begin position="77"/>
        <end position="88"/>
    </location>
</feature>
<sequence length="88" mass="10486">MRHQLVLLRRRRGSGHIYSLVPLLPPQEHYGVPRNPTPWTRTLTTTKKAQLLREICRKNFKMTMIKASRSNLSPIRRPIKQKKRRSRC</sequence>
<dbReference type="AlphaFoldDB" id="A0A444CXL2"/>
<gene>
    <name evidence="2" type="ORF">B296_00003629</name>
</gene>
<feature type="region of interest" description="Disordered" evidence="1">
    <location>
        <begin position="67"/>
        <end position="88"/>
    </location>
</feature>
<proteinExistence type="predicted"/>
<dbReference type="Proteomes" id="UP000287651">
    <property type="component" value="Unassembled WGS sequence"/>
</dbReference>
<organism evidence="2 3">
    <name type="scientific">Ensete ventricosum</name>
    <name type="common">Abyssinian banana</name>
    <name type="synonym">Musa ensete</name>
    <dbReference type="NCBI Taxonomy" id="4639"/>
    <lineage>
        <taxon>Eukaryota</taxon>
        <taxon>Viridiplantae</taxon>
        <taxon>Streptophyta</taxon>
        <taxon>Embryophyta</taxon>
        <taxon>Tracheophyta</taxon>
        <taxon>Spermatophyta</taxon>
        <taxon>Magnoliopsida</taxon>
        <taxon>Liliopsida</taxon>
        <taxon>Zingiberales</taxon>
        <taxon>Musaceae</taxon>
        <taxon>Ensete</taxon>
    </lineage>
</organism>
<accession>A0A444CXL2</accession>
<dbReference type="EMBL" id="AMZH03002065">
    <property type="protein sequence ID" value="RRT76899.1"/>
    <property type="molecule type" value="Genomic_DNA"/>
</dbReference>
<comment type="caution">
    <text evidence="2">The sequence shown here is derived from an EMBL/GenBank/DDBJ whole genome shotgun (WGS) entry which is preliminary data.</text>
</comment>